<accession>A0A562SZJ6</accession>
<dbReference type="AlphaFoldDB" id="A0A562SZJ6"/>
<dbReference type="EMBL" id="VLLG01000004">
    <property type="protein sequence ID" value="TWI86256.1"/>
    <property type="molecule type" value="Genomic_DNA"/>
</dbReference>
<dbReference type="RefSeq" id="WP_145715916.1">
    <property type="nucleotide sequence ID" value="NZ_BAAAFY010000005.1"/>
</dbReference>
<keyword evidence="2" id="KW-1185">Reference proteome</keyword>
<name>A0A562SZJ6_CHIJA</name>
<evidence type="ECO:0000313" key="1">
    <source>
        <dbReference type="EMBL" id="TWI86256.1"/>
    </source>
</evidence>
<dbReference type="Proteomes" id="UP000316778">
    <property type="component" value="Unassembled WGS sequence"/>
</dbReference>
<protein>
    <submittedName>
        <fullName evidence="1">Uncharacterized protein</fullName>
    </submittedName>
</protein>
<organism evidence="1 2">
    <name type="scientific">Chitinophaga japonensis</name>
    <name type="common">Flexibacter japonensis</name>
    <dbReference type="NCBI Taxonomy" id="104662"/>
    <lineage>
        <taxon>Bacteria</taxon>
        <taxon>Pseudomonadati</taxon>
        <taxon>Bacteroidota</taxon>
        <taxon>Chitinophagia</taxon>
        <taxon>Chitinophagales</taxon>
        <taxon>Chitinophagaceae</taxon>
        <taxon>Chitinophaga</taxon>
    </lineage>
</organism>
<proteinExistence type="predicted"/>
<sequence>MVDINIVNFLTGARLVKDLYLGDTEAAVVANLGNPTAEEIYKSSTRKFLHYKNVRISINNGNLDGIDIFFMKDNSSYKLDSSISSEISSISRHTSLPEFLLLCQELNQEYRFDLVSDEDYFKIIINSKVLVVYYLLTGELERISNWGGYGLP</sequence>
<reference evidence="1 2" key="1">
    <citation type="journal article" date="2013" name="Stand. Genomic Sci.">
        <title>Genomic Encyclopedia of Type Strains, Phase I: The one thousand microbial genomes (KMG-I) project.</title>
        <authorList>
            <person name="Kyrpides N.C."/>
            <person name="Woyke T."/>
            <person name="Eisen J.A."/>
            <person name="Garrity G."/>
            <person name="Lilburn T.G."/>
            <person name="Beck B.J."/>
            <person name="Whitman W.B."/>
            <person name="Hugenholtz P."/>
            <person name="Klenk H.P."/>
        </authorList>
    </citation>
    <scope>NUCLEOTIDE SEQUENCE [LARGE SCALE GENOMIC DNA]</scope>
    <source>
        <strain evidence="1 2">DSM 13484</strain>
    </source>
</reference>
<comment type="caution">
    <text evidence="1">The sequence shown here is derived from an EMBL/GenBank/DDBJ whole genome shotgun (WGS) entry which is preliminary data.</text>
</comment>
<evidence type="ECO:0000313" key="2">
    <source>
        <dbReference type="Proteomes" id="UP000316778"/>
    </source>
</evidence>
<gene>
    <name evidence="1" type="ORF">LX66_3508</name>
</gene>